<evidence type="ECO:0000256" key="1">
    <source>
        <dbReference type="ARBA" id="ARBA00022553"/>
    </source>
</evidence>
<dbReference type="InterPro" id="IPR004358">
    <property type="entry name" value="Sig_transdc_His_kin-like_C"/>
</dbReference>
<dbReference type="GO" id="GO:0000155">
    <property type="term" value="F:phosphorelay sensor kinase activity"/>
    <property type="evidence" value="ECO:0007669"/>
    <property type="project" value="InterPro"/>
</dbReference>
<dbReference type="Pfam" id="PF00512">
    <property type="entry name" value="HisKA"/>
    <property type="match status" value="1"/>
</dbReference>
<evidence type="ECO:0000256" key="2">
    <source>
        <dbReference type="SAM" id="MobiDB-lite"/>
    </source>
</evidence>
<feature type="domain" description="Response regulatory" evidence="4">
    <location>
        <begin position="4"/>
        <end position="133"/>
    </location>
</feature>
<dbReference type="SUPFAM" id="SSF52172">
    <property type="entry name" value="CheY-like"/>
    <property type="match status" value="2"/>
</dbReference>
<dbReference type="Gene3D" id="1.10.287.130">
    <property type="match status" value="1"/>
</dbReference>
<evidence type="ECO:0000313" key="5">
    <source>
        <dbReference type="EMBL" id="KUG29428.1"/>
    </source>
</evidence>
<dbReference type="InterPro" id="IPR036890">
    <property type="entry name" value="HATPase_C_sf"/>
</dbReference>
<dbReference type="CDD" id="cd17546">
    <property type="entry name" value="REC_hyHK_CKI1_RcsC-like"/>
    <property type="match status" value="1"/>
</dbReference>
<dbReference type="PANTHER" id="PTHR45339">
    <property type="entry name" value="HYBRID SIGNAL TRANSDUCTION HISTIDINE KINASE J"/>
    <property type="match status" value="1"/>
</dbReference>
<feature type="region of interest" description="Disordered" evidence="2">
    <location>
        <begin position="392"/>
        <end position="411"/>
    </location>
</feature>
<dbReference type="AlphaFoldDB" id="A0A0W8G8D9"/>
<comment type="caution">
    <text evidence="5">The sequence shown here is derived from an EMBL/GenBank/DDBJ whole genome shotgun (WGS) entry which is preliminary data.</text>
</comment>
<dbReference type="InterPro" id="IPR001789">
    <property type="entry name" value="Sig_transdc_resp-reg_receiver"/>
</dbReference>
<dbReference type="Gene3D" id="3.30.565.10">
    <property type="entry name" value="Histidine kinase-like ATPase, C-terminal domain"/>
    <property type="match status" value="1"/>
</dbReference>
<dbReference type="InterPro" id="IPR036097">
    <property type="entry name" value="HisK_dim/P_sf"/>
</dbReference>
<dbReference type="SMART" id="SM00448">
    <property type="entry name" value="REC"/>
    <property type="match status" value="2"/>
</dbReference>
<protein>
    <recommendedName>
        <fullName evidence="6">Histidine kinase</fullName>
    </recommendedName>
</protein>
<dbReference type="InterPro" id="IPR003594">
    <property type="entry name" value="HATPase_dom"/>
</dbReference>
<dbReference type="EMBL" id="LNQE01000086">
    <property type="protein sequence ID" value="KUG29428.1"/>
    <property type="molecule type" value="Genomic_DNA"/>
</dbReference>
<dbReference type="SMART" id="SM00387">
    <property type="entry name" value="HATPase_c"/>
    <property type="match status" value="1"/>
</dbReference>
<name>A0A0W8G8D9_9ZZZZ</name>
<dbReference type="PROSITE" id="PS50110">
    <property type="entry name" value="RESPONSE_REGULATORY"/>
    <property type="match status" value="2"/>
</dbReference>
<dbReference type="SMART" id="SM00388">
    <property type="entry name" value="HisKA"/>
    <property type="match status" value="1"/>
</dbReference>
<dbReference type="InterPro" id="IPR005467">
    <property type="entry name" value="His_kinase_dom"/>
</dbReference>
<feature type="domain" description="Histidine kinase" evidence="3">
    <location>
        <begin position="159"/>
        <end position="381"/>
    </location>
</feature>
<sequence>MKPMLLFVDDEESILQALQVVLQPKAQQWDMVFSTNGMDALDVIRNVADAGARDGTGHREFAIVVSDVQMPGMNGIDLFEVLHAVSPDTVRILLTGNTDSGCAIRAINEGKVHRYLLKSCILDSLIPELESANRHYCRIKAQREEAFAAKRAKGLFLDAMTHEIRTPLNGVMGMLQIMKETGLTAEQMEYVRDALESSRRLARLFNDVLDYARLESGQAESRDVAFGIGEVMRDVAEALAKKAAAKGLALTCTVDGRLPERVFGKQGVLRQMLWHLTDNAVKFTDAGGVSISATWLPHAGQRSCRVLFMVEDSGRGIPDERLQDIFQPFTQVEHPYVRRQDGAGLGLSIVRQLAAIMDASCLAVANGRGGTTVCFSAAFGVREPGPLFPVSGATSGPGGTGGTGGTGKTGGARILLAAPDGPDMRVITKTLLRQGHAVDVAADGNAALRFLSTNDYGLVLTDMRLPDMDGREMAGIIRTSPGLAAKAHVPIIGLSAASATQAAAATRAGGVDAVLEKPVAASVLLKTMQRFLFTKGQASKSRSRL</sequence>
<evidence type="ECO:0000259" key="3">
    <source>
        <dbReference type="PROSITE" id="PS50109"/>
    </source>
</evidence>
<dbReference type="PRINTS" id="PR00344">
    <property type="entry name" value="BCTRLSENSOR"/>
</dbReference>
<dbReference type="CDD" id="cd00082">
    <property type="entry name" value="HisKA"/>
    <property type="match status" value="1"/>
</dbReference>
<dbReference type="SUPFAM" id="SSF47384">
    <property type="entry name" value="Homodimeric domain of signal transducing histidine kinase"/>
    <property type="match status" value="1"/>
</dbReference>
<proteinExistence type="predicted"/>
<dbReference type="Gene3D" id="3.40.50.2300">
    <property type="match status" value="2"/>
</dbReference>
<dbReference type="InterPro" id="IPR003661">
    <property type="entry name" value="HisK_dim/P_dom"/>
</dbReference>
<feature type="domain" description="Response regulatory" evidence="4">
    <location>
        <begin position="413"/>
        <end position="532"/>
    </location>
</feature>
<dbReference type="PROSITE" id="PS50109">
    <property type="entry name" value="HIS_KIN"/>
    <property type="match status" value="1"/>
</dbReference>
<feature type="compositionally biased region" description="Gly residues" evidence="2">
    <location>
        <begin position="395"/>
        <end position="410"/>
    </location>
</feature>
<evidence type="ECO:0008006" key="6">
    <source>
        <dbReference type="Google" id="ProtNLM"/>
    </source>
</evidence>
<reference evidence="5" key="1">
    <citation type="journal article" date="2015" name="Proc. Natl. Acad. Sci. U.S.A.">
        <title>Networks of energetic and metabolic interactions define dynamics in microbial communities.</title>
        <authorList>
            <person name="Embree M."/>
            <person name="Liu J.K."/>
            <person name="Al-Bassam M.M."/>
            <person name="Zengler K."/>
        </authorList>
    </citation>
    <scope>NUCLEOTIDE SEQUENCE</scope>
</reference>
<organism evidence="5">
    <name type="scientific">hydrocarbon metagenome</name>
    <dbReference type="NCBI Taxonomy" id="938273"/>
    <lineage>
        <taxon>unclassified sequences</taxon>
        <taxon>metagenomes</taxon>
        <taxon>ecological metagenomes</taxon>
    </lineage>
</organism>
<evidence type="ECO:0000259" key="4">
    <source>
        <dbReference type="PROSITE" id="PS50110"/>
    </source>
</evidence>
<dbReference type="Pfam" id="PF02518">
    <property type="entry name" value="HATPase_c"/>
    <property type="match status" value="1"/>
</dbReference>
<gene>
    <name evidence="5" type="ORF">ASZ90_000675</name>
</gene>
<dbReference type="PANTHER" id="PTHR45339:SF5">
    <property type="entry name" value="HISTIDINE KINASE"/>
    <property type="match status" value="1"/>
</dbReference>
<dbReference type="Pfam" id="PF00072">
    <property type="entry name" value="Response_reg"/>
    <property type="match status" value="2"/>
</dbReference>
<accession>A0A0W8G8D9</accession>
<dbReference type="SUPFAM" id="SSF55874">
    <property type="entry name" value="ATPase domain of HSP90 chaperone/DNA topoisomerase II/histidine kinase"/>
    <property type="match status" value="1"/>
</dbReference>
<dbReference type="InterPro" id="IPR011006">
    <property type="entry name" value="CheY-like_superfamily"/>
</dbReference>
<keyword evidence="1" id="KW-0597">Phosphoprotein</keyword>